<organism evidence="1 2">
    <name type="scientific">Leucobacter luti</name>
    <dbReference type="NCBI Taxonomy" id="340320"/>
    <lineage>
        <taxon>Bacteria</taxon>
        <taxon>Bacillati</taxon>
        <taxon>Actinomycetota</taxon>
        <taxon>Actinomycetes</taxon>
        <taxon>Micrococcales</taxon>
        <taxon>Microbacteriaceae</taxon>
        <taxon>Leucobacter</taxon>
    </lineage>
</organism>
<proteinExistence type="predicted"/>
<protein>
    <submittedName>
        <fullName evidence="1">Uncharacterized protein</fullName>
    </submittedName>
</protein>
<sequence>MTREVPPIGSAVKGAGIYGVPAPTHVTECRHSHNPFGHNKECACGWWGRYLASQIVPYVEDEDDFPESPYGDPWAEADYLHDMQKEREVFGDV</sequence>
<gene>
    <name evidence="1" type="ORF">EV139_0903</name>
</gene>
<evidence type="ECO:0000313" key="2">
    <source>
        <dbReference type="Proteomes" id="UP000291832"/>
    </source>
</evidence>
<evidence type="ECO:0000313" key="1">
    <source>
        <dbReference type="EMBL" id="RZT66776.1"/>
    </source>
</evidence>
<dbReference type="EMBL" id="SHKI01000003">
    <property type="protein sequence ID" value="RZT66776.1"/>
    <property type="molecule type" value="Genomic_DNA"/>
</dbReference>
<accession>A0A4Q7U066</accession>
<dbReference type="Proteomes" id="UP000291832">
    <property type="component" value="Unassembled WGS sequence"/>
</dbReference>
<reference evidence="1 2" key="1">
    <citation type="journal article" date="2015" name="Stand. Genomic Sci.">
        <title>Genomic Encyclopedia of Bacterial and Archaeal Type Strains, Phase III: the genomes of soil and plant-associated and newly described type strains.</title>
        <authorList>
            <person name="Whitman W.B."/>
            <person name="Woyke T."/>
            <person name="Klenk H.P."/>
            <person name="Zhou Y."/>
            <person name="Lilburn T.G."/>
            <person name="Beck B.J."/>
            <person name="De Vos P."/>
            <person name="Vandamme P."/>
            <person name="Eisen J.A."/>
            <person name="Garrity G."/>
            <person name="Hugenholtz P."/>
            <person name="Kyrpides N.C."/>
        </authorList>
    </citation>
    <scope>NUCLEOTIDE SEQUENCE [LARGE SCALE GENOMIC DNA]</scope>
    <source>
        <strain evidence="1 2">RF6</strain>
    </source>
</reference>
<comment type="caution">
    <text evidence="1">The sequence shown here is derived from an EMBL/GenBank/DDBJ whole genome shotgun (WGS) entry which is preliminary data.</text>
</comment>
<keyword evidence="2" id="KW-1185">Reference proteome</keyword>
<dbReference type="AlphaFoldDB" id="A0A4Q7U066"/>
<name>A0A4Q7U066_9MICO</name>